<feature type="chain" id="PRO_5005535226" description="BPTI/Kunitz inhibitor domain-containing protein" evidence="6">
    <location>
        <begin position="20"/>
        <end position="145"/>
    </location>
</feature>
<reference evidence="8 9" key="1">
    <citation type="journal article" date="2015" name="Nat. Commun.">
        <title>Lucilia cuprina genome unlocks parasitic fly biology to underpin future interventions.</title>
        <authorList>
            <person name="Anstead C.A."/>
            <person name="Korhonen P.K."/>
            <person name="Young N.D."/>
            <person name="Hall R.S."/>
            <person name="Jex A.R."/>
            <person name="Murali S.C."/>
            <person name="Hughes D.S."/>
            <person name="Lee S.F."/>
            <person name="Perry T."/>
            <person name="Stroehlein A.J."/>
            <person name="Ansell B.R."/>
            <person name="Breugelmans B."/>
            <person name="Hofmann A."/>
            <person name="Qu J."/>
            <person name="Dugan S."/>
            <person name="Lee S.L."/>
            <person name="Chao H."/>
            <person name="Dinh H."/>
            <person name="Han Y."/>
            <person name="Doddapaneni H.V."/>
            <person name="Worley K.C."/>
            <person name="Muzny D.M."/>
            <person name="Ioannidis P."/>
            <person name="Waterhouse R.M."/>
            <person name="Zdobnov E.M."/>
            <person name="James P.J."/>
            <person name="Bagnall N.H."/>
            <person name="Kotze A.C."/>
            <person name="Gibbs R.A."/>
            <person name="Richards S."/>
            <person name="Batterham P."/>
            <person name="Gasser R.B."/>
        </authorList>
    </citation>
    <scope>NUCLEOTIDE SEQUENCE [LARGE SCALE GENOMIC DNA]</scope>
    <source>
        <strain evidence="8 9">LS</strain>
        <tissue evidence="8">Full body</tissue>
    </source>
</reference>
<dbReference type="Pfam" id="PF00014">
    <property type="entry name" value="Kunitz_BPTI"/>
    <property type="match status" value="2"/>
</dbReference>
<dbReference type="InterPro" id="IPR050098">
    <property type="entry name" value="TFPI/VKTCI-like"/>
</dbReference>
<comment type="subcellular location">
    <subcellularLocation>
        <location evidence="1">Secreted</location>
    </subcellularLocation>
</comment>
<evidence type="ECO:0000256" key="4">
    <source>
        <dbReference type="ARBA" id="ARBA00022900"/>
    </source>
</evidence>
<dbReference type="OMA" id="LLNIWFF"/>
<dbReference type="Gene3D" id="4.10.410.10">
    <property type="entry name" value="Pancreatic trypsin inhibitor Kunitz domain"/>
    <property type="match status" value="2"/>
</dbReference>
<name>A0A0L0BQT5_LUCCU</name>
<dbReference type="InterPro" id="IPR002223">
    <property type="entry name" value="Kunitz_BPTI"/>
</dbReference>
<accession>A0A0L0BQT5</accession>
<dbReference type="SUPFAM" id="SSF57362">
    <property type="entry name" value="BPTI-like"/>
    <property type="match status" value="2"/>
</dbReference>
<dbReference type="PANTHER" id="PTHR10083">
    <property type="entry name" value="KUNITZ-TYPE PROTEASE INHIBITOR-RELATED"/>
    <property type="match status" value="1"/>
</dbReference>
<gene>
    <name evidence="8" type="ORF">FF38_08823</name>
</gene>
<dbReference type="OrthoDB" id="4473401at2759"/>
<evidence type="ECO:0000256" key="3">
    <source>
        <dbReference type="ARBA" id="ARBA00022690"/>
    </source>
</evidence>
<keyword evidence="6" id="KW-0732">Signal</keyword>
<feature type="non-terminal residue" evidence="8">
    <location>
        <position position="145"/>
    </location>
</feature>
<dbReference type="PROSITE" id="PS50279">
    <property type="entry name" value="BPTI_KUNITZ_2"/>
    <property type="match status" value="1"/>
</dbReference>
<dbReference type="AlphaFoldDB" id="A0A0L0BQT5"/>
<dbReference type="Proteomes" id="UP000037069">
    <property type="component" value="Unassembled WGS sequence"/>
</dbReference>
<keyword evidence="3" id="KW-0646">Protease inhibitor</keyword>
<evidence type="ECO:0000259" key="7">
    <source>
        <dbReference type="PROSITE" id="PS50279"/>
    </source>
</evidence>
<evidence type="ECO:0000256" key="2">
    <source>
        <dbReference type="ARBA" id="ARBA00022525"/>
    </source>
</evidence>
<evidence type="ECO:0000256" key="5">
    <source>
        <dbReference type="ARBA" id="ARBA00023157"/>
    </source>
</evidence>
<keyword evidence="5" id="KW-1015">Disulfide bond</keyword>
<evidence type="ECO:0000256" key="1">
    <source>
        <dbReference type="ARBA" id="ARBA00004613"/>
    </source>
</evidence>
<proteinExistence type="predicted"/>
<evidence type="ECO:0000313" key="8">
    <source>
        <dbReference type="EMBL" id="KNC22387.1"/>
    </source>
</evidence>
<protein>
    <recommendedName>
        <fullName evidence="7">BPTI/Kunitz inhibitor domain-containing protein</fullName>
    </recommendedName>
</protein>
<dbReference type="GO" id="GO:0004867">
    <property type="term" value="F:serine-type endopeptidase inhibitor activity"/>
    <property type="evidence" value="ECO:0007669"/>
    <property type="project" value="UniProtKB-KW"/>
</dbReference>
<sequence>MLFLNMFALLFIALTTVQACTNRVQLFSCTQPANVGRSGPRCHRSIMWYYYAGQCHQMLYRGCGGNRNRFCTPPYTSAQMCPGRVHLTSCTQPANVGHSGPRCPQSIMWYYHSGTRQCHRMLYRGCGGNWNRFCTLGACLRICRN</sequence>
<evidence type="ECO:0000313" key="9">
    <source>
        <dbReference type="Proteomes" id="UP000037069"/>
    </source>
</evidence>
<dbReference type="EMBL" id="JRES01001509">
    <property type="protein sequence ID" value="KNC22387.1"/>
    <property type="molecule type" value="Genomic_DNA"/>
</dbReference>
<evidence type="ECO:0000256" key="6">
    <source>
        <dbReference type="SAM" id="SignalP"/>
    </source>
</evidence>
<feature type="signal peptide" evidence="6">
    <location>
        <begin position="1"/>
        <end position="19"/>
    </location>
</feature>
<dbReference type="PANTHER" id="PTHR10083:SF217">
    <property type="entry name" value="BOOPHILIN-H2"/>
    <property type="match status" value="1"/>
</dbReference>
<keyword evidence="2" id="KW-0964">Secreted</keyword>
<feature type="domain" description="BPTI/Kunitz inhibitor" evidence="7">
    <location>
        <begin position="90"/>
        <end position="143"/>
    </location>
</feature>
<dbReference type="GO" id="GO:0005615">
    <property type="term" value="C:extracellular space"/>
    <property type="evidence" value="ECO:0007669"/>
    <property type="project" value="TreeGrafter"/>
</dbReference>
<keyword evidence="9" id="KW-1185">Reference proteome</keyword>
<dbReference type="CDD" id="cd00109">
    <property type="entry name" value="Kunitz-type"/>
    <property type="match status" value="2"/>
</dbReference>
<dbReference type="SMART" id="SM00131">
    <property type="entry name" value="KU"/>
    <property type="match status" value="2"/>
</dbReference>
<comment type="caution">
    <text evidence="8">The sequence shown here is derived from an EMBL/GenBank/DDBJ whole genome shotgun (WGS) entry which is preliminary data.</text>
</comment>
<dbReference type="InterPro" id="IPR036880">
    <property type="entry name" value="Kunitz_BPTI_sf"/>
</dbReference>
<keyword evidence="4" id="KW-0722">Serine protease inhibitor</keyword>
<organism evidence="8 9">
    <name type="scientific">Lucilia cuprina</name>
    <name type="common">Green bottle fly</name>
    <name type="synonym">Australian sheep blowfly</name>
    <dbReference type="NCBI Taxonomy" id="7375"/>
    <lineage>
        <taxon>Eukaryota</taxon>
        <taxon>Metazoa</taxon>
        <taxon>Ecdysozoa</taxon>
        <taxon>Arthropoda</taxon>
        <taxon>Hexapoda</taxon>
        <taxon>Insecta</taxon>
        <taxon>Pterygota</taxon>
        <taxon>Neoptera</taxon>
        <taxon>Endopterygota</taxon>
        <taxon>Diptera</taxon>
        <taxon>Brachycera</taxon>
        <taxon>Muscomorpha</taxon>
        <taxon>Oestroidea</taxon>
        <taxon>Calliphoridae</taxon>
        <taxon>Luciliinae</taxon>
        <taxon>Lucilia</taxon>
    </lineage>
</organism>